<dbReference type="InterPro" id="IPR002156">
    <property type="entry name" value="RNaseH_domain"/>
</dbReference>
<protein>
    <recommendedName>
        <fullName evidence="1">RNase H type-1 domain-containing protein</fullName>
    </recommendedName>
</protein>
<dbReference type="GO" id="GO:0003676">
    <property type="term" value="F:nucleic acid binding"/>
    <property type="evidence" value="ECO:0007669"/>
    <property type="project" value="InterPro"/>
</dbReference>
<dbReference type="Pfam" id="PF13456">
    <property type="entry name" value="RVT_3"/>
    <property type="match status" value="1"/>
</dbReference>
<accession>R0HNI4</accession>
<gene>
    <name evidence="2" type="ORF">CARUB_v10018801mg</name>
</gene>
<evidence type="ECO:0000313" key="2">
    <source>
        <dbReference type="EMBL" id="EOA25463.1"/>
    </source>
</evidence>
<evidence type="ECO:0000259" key="1">
    <source>
        <dbReference type="Pfam" id="PF13456"/>
    </source>
</evidence>
<dbReference type="EMBL" id="KB870809">
    <property type="protein sequence ID" value="EOA25463.1"/>
    <property type="molecule type" value="Genomic_DNA"/>
</dbReference>
<dbReference type="AlphaFoldDB" id="R0HNI4"/>
<feature type="domain" description="RNase H type-1" evidence="1">
    <location>
        <begin position="11"/>
        <end position="66"/>
    </location>
</feature>
<organism evidence="2 3">
    <name type="scientific">Capsella rubella</name>
    <dbReference type="NCBI Taxonomy" id="81985"/>
    <lineage>
        <taxon>Eukaryota</taxon>
        <taxon>Viridiplantae</taxon>
        <taxon>Streptophyta</taxon>
        <taxon>Embryophyta</taxon>
        <taxon>Tracheophyta</taxon>
        <taxon>Spermatophyta</taxon>
        <taxon>Magnoliopsida</taxon>
        <taxon>eudicotyledons</taxon>
        <taxon>Gunneridae</taxon>
        <taxon>Pentapetalae</taxon>
        <taxon>rosids</taxon>
        <taxon>malvids</taxon>
        <taxon>Brassicales</taxon>
        <taxon>Brassicaceae</taxon>
        <taxon>Camelineae</taxon>
        <taxon>Capsella</taxon>
    </lineage>
</organism>
<dbReference type="GO" id="GO:0004523">
    <property type="term" value="F:RNA-DNA hybrid ribonuclease activity"/>
    <property type="evidence" value="ECO:0007669"/>
    <property type="project" value="InterPro"/>
</dbReference>
<feature type="non-terminal residue" evidence="2">
    <location>
        <position position="1"/>
    </location>
</feature>
<sequence length="67" mass="7554">EKPVYNILKCNYDSGFDNMTGQVISGWIVRDHLGEAKYWGSVEVGGAHSPLETESKILIFAIQQIWI</sequence>
<reference evidence="3" key="1">
    <citation type="journal article" date="2013" name="Nat. Genet.">
        <title>The Capsella rubella genome and the genomic consequences of rapid mating system evolution.</title>
        <authorList>
            <person name="Slotte T."/>
            <person name="Hazzouri K.M."/>
            <person name="Agren J.A."/>
            <person name="Koenig D."/>
            <person name="Maumus F."/>
            <person name="Guo Y.L."/>
            <person name="Steige K."/>
            <person name="Platts A.E."/>
            <person name="Escobar J.S."/>
            <person name="Newman L.K."/>
            <person name="Wang W."/>
            <person name="Mandakova T."/>
            <person name="Vello E."/>
            <person name="Smith L.M."/>
            <person name="Henz S.R."/>
            <person name="Steffen J."/>
            <person name="Takuno S."/>
            <person name="Brandvain Y."/>
            <person name="Coop G."/>
            <person name="Andolfatto P."/>
            <person name="Hu T.T."/>
            <person name="Blanchette M."/>
            <person name="Clark R.M."/>
            <person name="Quesneville H."/>
            <person name="Nordborg M."/>
            <person name="Gaut B.S."/>
            <person name="Lysak M.A."/>
            <person name="Jenkins J."/>
            <person name="Grimwood J."/>
            <person name="Chapman J."/>
            <person name="Prochnik S."/>
            <person name="Shu S."/>
            <person name="Rokhsar D."/>
            <person name="Schmutz J."/>
            <person name="Weigel D."/>
            <person name="Wright S.I."/>
        </authorList>
    </citation>
    <scope>NUCLEOTIDE SEQUENCE [LARGE SCALE GENOMIC DNA]</scope>
    <source>
        <strain evidence="3">cv. Monte Gargano</strain>
    </source>
</reference>
<proteinExistence type="predicted"/>
<evidence type="ECO:0000313" key="3">
    <source>
        <dbReference type="Proteomes" id="UP000029121"/>
    </source>
</evidence>
<dbReference type="Proteomes" id="UP000029121">
    <property type="component" value="Unassembled WGS sequence"/>
</dbReference>
<name>R0HNI4_9BRAS</name>
<dbReference type="eggNOG" id="KOG1075">
    <property type="taxonomic scope" value="Eukaryota"/>
</dbReference>
<keyword evidence="3" id="KW-1185">Reference proteome</keyword>